<protein>
    <submittedName>
        <fullName evidence="2">Uncharacterized protein</fullName>
    </submittedName>
</protein>
<dbReference type="EMBL" id="MCRJ01000158">
    <property type="protein sequence ID" value="ODN68571.1"/>
    <property type="molecule type" value="Genomic_DNA"/>
</dbReference>
<accession>A0A1E3GZ33</accession>
<evidence type="ECO:0000256" key="1">
    <source>
        <dbReference type="SAM" id="MobiDB-lite"/>
    </source>
</evidence>
<dbReference type="AlphaFoldDB" id="A0A1E3GZ33"/>
<evidence type="ECO:0000313" key="2">
    <source>
        <dbReference type="EMBL" id="ODN68571.1"/>
    </source>
</evidence>
<feature type="compositionally biased region" description="Acidic residues" evidence="1">
    <location>
        <begin position="19"/>
        <end position="31"/>
    </location>
</feature>
<feature type="compositionally biased region" description="Basic and acidic residues" evidence="1">
    <location>
        <begin position="1"/>
        <end position="18"/>
    </location>
</feature>
<reference evidence="2 3" key="1">
    <citation type="submission" date="2016-07" db="EMBL/GenBank/DDBJ databases">
        <title>Draft Genome Sequence of Methylobrevis pamukkalensis PK2.</title>
        <authorList>
            <person name="Vasilenko O.V."/>
            <person name="Doronina N.V."/>
            <person name="Shmareva M.N."/>
            <person name="Tarlachkov S.V."/>
            <person name="Mustakhimov I."/>
            <person name="Trotsenko Y.A."/>
        </authorList>
    </citation>
    <scope>NUCLEOTIDE SEQUENCE [LARGE SCALE GENOMIC DNA]</scope>
    <source>
        <strain evidence="2 3">PK2</strain>
    </source>
</reference>
<feature type="region of interest" description="Disordered" evidence="1">
    <location>
        <begin position="1"/>
        <end position="37"/>
    </location>
</feature>
<keyword evidence="3" id="KW-1185">Reference proteome</keyword>
<comment type="caution">
    <text evidence="2">The sequence shown here is derived from an EMBL/GenBank/DDBJ whole genome shotgun (WGS) entry which is preliminary data.</text>
</comment>
<gene>
    <name evidence="2" type="ORF">A6302_04134</name>
</gene>
<sequence length="68" mass="7557">MNTPRKTDFEAGRGYTRDDWDEVSDTPDTSEQEMGQARPFAEVFPALGENLTASTFAPLARRSPPARP</sequence>
<evidence type="ECO:0000313" key="3">
    <source>
        <dbReference type="Proteomes" id="UP000094622"/>
    </source>
</evidence>
<organism evidence="2 3">
    <name type="scientific">Methylobrevis pamukkalensis</name>
    <dbReference type="NCBI Taxonomy" id="1439726"/>
    <lineage>
        <taxon>Bacteria</taxon>
        <taxon>Pseudomonadati</taxon>
        <taxon>Pseudomonadota</taxon>
        <taxon>Alphaproteobacteria</taxon>
        <taxon>Hyphomicrobiales</taxon>
        <taxon>Pleomorphomonadaceae</taxon>
        <taxon>Methylobrevis</taxon>
    </lineage>
</organism>
<name>A0A1E3GZ33_9HYPH</name>
<proteinExistence type="predicted"/>
<dbReference type="Proteomes" id="UP000094622">
    <property type="component" value="Unassembled WGS sequence"/>
</dbReference>